<dbReference type="InterPro" id="IPR044053">
    <property type="entry name" value="AsaB-like"/>
</dbReference>
<dbReference type="PANTHER" id="PTHR34598:SF3">
    <property type="entry name" value="OXIDOREDUCTASE AN1597"/>
    <property type="match status" value="1"/>
</dbReference>
<dbReference type="AlphaFoldDB" id="A0A423VLJ7"/>
<evidence type="ECO:0000313" key="2">
    <source>
        <dbReference type="EMBL" id="ROV91752.1"/>
    </source>
</evidence>
<keyword evidence="3" id="KW-1185">Reference proteome</keyword>
<dbReference type="GO" id="GO:0016491">
    <property type="term" value="F:oxidoreductase activity"/>
    <property type="evidence" value="ECO:0007669"/>
    <property type="project" value="InterPro"/>
</dbReference>
<dbReference type="PANTHER" id="PTHR34598">
    <property type="entry name" value="BLL6449 PROTEIN"/>
    <property type="match status" value="1"/>
</dbReference>
<dbReference type="Proteomes" id="UP000284375">
    <property type="component" value="Unassembled WGS sequence"/>
</dbReference>
<reference evidence="2 3" key="1">
    <citation type="submission" date="2015-09" db="EMBL/GenBank/DDBJ databases">
        <title>Host preference determinants of Valsa canker pathogens revealed by comparative genomics.</title>
        <authorList>
            <person name="Yin Z."/>
            <person name="Huang L."/>
        </authorList>
    </citation>
    <scope>NUCLEOTIDE SEQUENCE [LARGE SCALE GENOMIC DNA]</scope>
    <source>
        <strain evidence="2 3">YSFL</strain>
    </source>
</reference>
<proteinExistence type="inferred from homology"/>
<dbReference type="NCBIfam" id="NF041278">
    <property type="entry name" value="CmcJ_NvfI_EfuI"/>
    <property type="match status" value="1"/>
</dbReference>
<accession>A0A423VLJ7</accession>
<dbReference type="OrthoDB" id="412788at2759"/>
<organism evidence="2 3">
    <name type="scientific">Cytospora chrysosperma</name>
    <name type="common">Cytospora canker fungus</name>
    <name type="synonym">Sphaeria chrysosperma</name>
    <dbReference type="NCBI Taxonomy" id="252740"/>
    <lineage>
        <taxon>Eukaryota</taxon>
        <taxon>Fungi</taxon>
        <taxon>Dikarya</taxon>
        <taxon>Ascomycota</taxon>
        <taxon>Pezizomycotina</taxon>
        <taxon>Sordariomycetes</taxon>
        <taxon>Sordariomycetidae</taxon>
        <taxon>Diaporthales</taxon>
        <taxon>Cytosporaceae</taxon>
        <taxon>Cytospora</taxon>
    </lineage>
</organism>
<comment type="similarity">
    <text evidence="1">Belongs to the asaB hydroxylase/desaturase family.</text>
</comment>
<evidence type="ECO:0000313" key="3">
    <source>
        <dbReference type="Proteomes" id="UP000284375"/>
    </source>
</evidence>
<name>A0A423VLJ7_CYTCH</name>
<evidence type="ECO:0000256" key="1">
    <source>
        <dbReference type="ARBA" id="ARBA00023604"/>
    </source>
</evidence>
<protein>
    <submittedName>
        <fullName evidence="2">Uncharacterized protein</fullName>
    </submittedName>
</protein>
<sequence>MAIATPQAESELDYPAATTGTVYVADTTTDGEAGYYNHADGSTNAVMKAIPIHVENIRRLSQQPTANREGYQLVDFHTTVAEEHFLNASLPENKAIIQDVYFDECRKLVQDASGAALAYPYVYRIRNQERTMADLDKADFLKDSVPIAHVDRDPVTALERLRASLGVEKADSLLRKYKHYASMNVWRPIKDTVQKWPLMLVDHHTIPDWDYDTHMFRLLSNNDSNRVSDRGAKNHEALLKFDAGYRYFYAPNMSPDQAWLFYAFHSDPALAVPHSAFWDESTKPDAPTRWSVEVRVWVFFDEI</sequence>
<comment type="caution">
    <text evidence="2">The sequence shown here is derived from an EMBL/GenBank/DDBJ whole genome shotgun (WGS) entry which is preliminary data.</text>
</comment>
<dbReference type="EMBL" id="LJZO01000041">
    <property type="protein sequence ID" value="ROV91752.1"/>
    <property type="molecule type" value="Genomic_DNA"/>
</dbReference>
<gene>
    <name evidence="2" type="ORF">VSDG_06462</name>
</gene>